<feature type="transmembrane region" description="Helical" evidence="1">
    <location>
        <begin position="76"/>
        <end position="94"/>
    </location>
</feature>
<feature type="transmembrane region" description="Helical" evidence="1">
    <location>
        <begin position="7"/>
        <end position="26"/>
    </location>
</feature>
<sequence>MRIGDGLAGMFVALLGLAVLLNLRSFPEQAGYFGPSLFPGFIAAGLLLCGSLLLLRAIRMHAGAGFAIRFDETFRGGAAATAAFLMIASILSFAFLGDIVGFQIITFLTVLVLALWLQKRLVFSITMATTMTIVLDLLFAKLLRVPLPAGLLEGLI</sequence>
<dbReference type="RefSeq" id="WP_163045938.1">
    <property type="nucleotide sequence ID" value="NZ_JAAAMJ010000027.1"/>
</dbReference>
<reference evidence="3 4" key="1">
    <citation type="submission" date="2020-01" db="EMBL/GenBank/DDBJ databases">
        <title>Genomes of bacteria type strains.</title>
        <authorList>
            <person name="Chen J."/>
            <person name="Zhu S."/>
            <person name="Chen J."/>
        </authorList>
    </citation>
    <scope>NUCLEOTIDE SEQUENCE [LARGE SCALE GENOMIC DNA]</scope>
    <source>
        <strain evidence="3 4">KCTC 52919</strain>
    </source>
</reference>
<dbReference type="EMBL" id="JAAAMJ010000027">
    <property type="protein sequence ID" value="NDV89084.1"/>
    <property type="molecule type" value="Genomic_DNA"/>
</dbReference>
<accession>A0A6L9MMD8</accession>
<feature type="transmembrane region" description="Helical" evidence="1">
    <location>
        <begin position="122"/>
        <end position="143"/>
    </location>
</feature>
<keyword evidence="1" id="KW-0812">Transmembrane</keyword>
<keyword evidence="1" id="KW-0472">Membrane</keyword>
<evidence type="ECO:0000259" key="2">
    <source>
        <dbReference type="Pfam" id="PF07331"/>
    </source>
</evidence>
<feature type="domain" description="DUF1468" evidence="2">
    <location>
        <begin position="8"/>
        <end position="148"/>
    </location>
</feature>
<proteinExistence type="predicted"/>
<organism evidence="3 4">
    <name type="scientific">Aurantimonas aggregata</name>
    <dbReference type="NCBI Taxonomy" id="2047720"/>
    <lineage>
        <taxon>Bacteria</taxon>
        <taxon>Pseudomonadati</taxon>
        <taxon>Pseudomonadota</taxon>
        <taxon>Alphaproteobacteria</taxon>
        <taxon>Hyphomicrobiales</taxon>
        <taxon>Aurantimonadaceae</taxon>
        <taxon>Aurantimonas</taxon>
    </lineage>
</organism>
<comment type="caution">
    <text evidence="3">The sequence shown here is derived from an EMBL/GenBank/DDBJ whole genome shotgun (WGS) entry which is preliminary data.</text>
</comment>
<dbReference type="InterPro" id="IPR009936">
    <property type="entry name" value="DUF1468"/>
</dbReference>
<keyword evidence="1" id="KW-1133">Transmembrane helix</keyword>
<feature type="transmembrane region" description="Helical" evidence="1">
    <location>
        <begin position="100"/>
        <end position="117"/>
    </location>
</feature>
<evidence type="ECO:0000256" key="1">
    <source>
        <dbReference type="SAM" id="Phobius"/>
    </source>
</evidence>
<dbReference type="AlphaFoldDB" id="A0A6L9MMD8"/>
<dbReference type="Proteomes" id="UP000476332">
    <property type="component" value="Unassembled WGS sequence"/>
</dbReference>
<gene>
    <name evidence="3" type="ORF">GTW51_20640</name>
</gene>
<protein>
    <recommendedName>
        <fullName evidence="2">DUF1468 domain-containing protein</fullName>
    </recommendedName>
</protein>
<keyword evidence="4" id="KW-1185">Reference proteome</keyword>
<feature type="transmembrane region" description="Helical" evidence="1">
    <location>
        <begin position="32"/>
        <end position="55"/>
    </location>
</feature>
<evidence type="ECO:0000313" key="4">
    <source>
        <dbReference type="Proteomes" id="UP000476332"/>
    </source>
</evidence>
<evidence type="ECO:0000313" key="3">
    <source>
        <dbReference type="EMBL" id="NDV89084.1"/>
    </source>
</evidence>
<dbReference type="Pfam" id="PF07331">
    <property type="entry name" value="TctB"/>
    <property type="match status" value="1"/>
</dbReference>
<name>A0A6L9MMD8_9HYPH</name>